<keyword evidence="3 5" id="KW-0479">Metal-binding</keyword>
<evidence type="ECO:0000256" key="5">
    <source>
        <dbReference type="HAMAP-Rule" id="MF_01953"/>
    </source>
</evidence>
<evidence type="ECO:0000256" key="10">
    <source>
        <dbReference type="PROSITE-ProRule" id="PRU00700"/>
    </source>
</evidence>
<comment type="subcellular location">
    <subcellularLocation>
        <location evidence="5 10">Cytoplasm</location>
    </subcellularLocation>
</comment>
<evidence type="ECO:0000256" key="6">
    <source>
        <dbReference type="NCBIfam" id="TIGR01792"/>
    </source>
</evidence>
<dbReference type="Gene3D" id="2.30.40.10">
    <property type="entry name" value="Urease, subunit C, domain 1"/>
    <property type="match status" value="1"/>
</dbReference>
<dbReference type="PANTHER" id="PTHR43440">
    <property type="entry name" value="UREASE"/>
    <property type="match status" value="1"/>
</dbReference>
<dbReference type="EC" id="3.5.1.5" evidence="5 6"/>
<dbReference type="GO" id="GO:0016151">
    <property type="term" value="F:nickel cation binding"/>
    <property type="evidence" value="ECO:0007669"/>
    <property type="project" value="UniProtKB-UniRule"/>
</dbReference>
<dbReference type="Pfam" id="PF01979">
    <property type="entry name" value="Amidohydro_1"/>
    <property type="match status" value="1"/>
</dbReference>
<evidence type="ECO:0000259" key="13">
    <source>
        <dbReference type="PROSITE" id="PS51368"/>
    </source>
</evidence>
<comment type="catalytic activity">
    <reaction evidence="5 11">
        <text>urea + 2 H2O + H(+) = hydrogencarbonate + 2 NH4(+)</text>
        <dbReference type="Rhea" id="RHEA:20557"/>
        <dbReference type="ChEBI" id="CHEBI:15377"/>
        <dbReference type="ChEBI" id="CHEBI:15378"/>
        <dbReference type="ChEBI" id="CHEBI:16199"/>
        <dbReference type="ChEBI" id="CHEBI:17544"/>
        <dbReference type="ChEBI" id="CHEBI:28938"/>
        <dbReference type="EC" id="3.5.1.5"/>
    </reaction>
</comment>
<dbReference type="UniPathway" id="UPA00258">
    <property type="reaction ID" value="UER00370"/>
</dbReference>
<dbReference type="PROSITE" id="PS51368">
    <property type="entry name" value="UREASE_3"/>
    <property type="match status" value="1"/>
</dbReference>
<feature type="binding site" description="via carbamate group" evidence="5 8">
    <location>
        <position position="216"/>
    </location>
    <ligand>
        <name>Ni(2+)</name>
        <dbReference type="ChEBI" id="CHEBI:49786"/>
        <label>2</label>
    </ligand>
</feature>
<comment type="PTM">
    <text evidence="5">Carboxylation allows a single lysine to coordinate two nickel ions.</text>
</comment>
<dbReference type="InterPro" id="IPR017951">
    <property type="entry name" value="Urease_asu_c"/>
</dbReference>
<feature type="modified residue" description="N6-carboxylysine" evidence="5 7">
    <location>
        <position position="216"/>
    </location>
</feature>
<dbReference type="InterPro" id="IPR005848">
    <property type="entry name" value="Urease_asu"/>
</dbReference>
<feature type="binding site" evidence="5 8">
    <location>
        <position position="135"/>
    </location>
    <ligand>
        <name>Ni(2+)</name>
        <dbReference type="ChEBI" id="CHEBI:49786"/>
        <label>1</label>
    </ligand>
</feature>
<evidence type="ECO:0000256" key="7">
    <source>
        <dbReference type="PIRSR" id="PIRSR611612-50"/>
    </source>
</evidence>
<comment type="subunit">
    <text evidence="5">Heterotrimer of UreA (gamma), UreB (beta) and UreC (alpha) subunits. Three heterotrimers associate to form the active enzyme.</text>
</comment>
<dbReference type="InterPro" id="IPR006680">
    <property type="entry name" value="Amidohydro-rel"/>
</dbReference>
<name>A0A5R9QAL7_9GAMM</name>
<keyword evidence="2 5" id="KW-0533">Nickel</keyword>
<feature type="domain" description="Urease" evidence="13">
    <location>
        <begin position="128"/>
        <end position="566"/>
    </location>
</feature>
<protein>
    <recommendedName>
        <fullName evidence="5 6">Urease subunit alpha</fullName>
        <ecNumber evidence="5 6">3.5.1.5</ecNumber>
    </recommendedName>
    <alternativeName>
        <fullName evidence="5">Urea amidohydrolase subunit alpha</fullName>
    </alternativeName>
</protein>
<feature type="binding site" evidence="5 8">
    <location>
        <position position="359"/>
    </location>
    <ligand>
        <name>Ni(2+)</name>
        <dbReference type="ChEBI" id="CHEBI:49786"/>
        <label>1</label>
    </ligand>
</feature>
<evidence type="ECO:0000313" key="14">
    <source>
        <dbReference type="EMBL" id="TLX62040.1"/>
    </source>
</evidence>
<proteinExistence type="inferred from homology"/>
<dbReference type="InterPro" id="IPR050112">
    <property type="entry name" value="Urease_alpha_subunit"/>
</dbReference>
<dbReference type="InterPro" id="IPR011059">
    <property type="entry name" value="Metal-dep_hydrolase_composite"/>
</dbReference>
<organism evidence="14 15">
    <name type="scientific">Stutzerimonas nosocomialis</name>
    <dbReference type="NCBI Taxonomy" id="1056496"/>
    <lineage>
        <taxon>Bacteria</taxon>
        <taxon>Pseudomonadati</taxon>
        <taxon>Pseudomonadota</taxon>
        <taxon>Gammaproteobacteria</taxon>
        <taxon>Pseudomonadales</taxon>
        <taxon>Pseudomonadaceae</taxon>
        <taxon>Stutzerimonas</taxon>
    </lineage>
</organism>
<feature type="binding site" evidence="5 10">
    <location>
        <position position="218"/>
    </location>
    <ligand>
        <name>substrate</name>
    </ligand>
</feature>
<evidence type="ECO:0000256" key="11">
    <source>
        <dbReference type="RuleBase" id="RU000510"/>
    </source>
</evidence>
<feature type="binding site" description="via carbamate group" evidence="5 8">
    <location>
        <position position="216"/>
    </location>
    <ligand>
        <name>Ni(2+)</name>
        <dbReference type="ChEBI" id="CHEBI:49786"/>
        <label>1</label>
    </ligand>
</feature>
<dbReference type="InterPro" id="IPR029754">
    <property type="entry name" value="Urease_Ni-bd"/>
</dbReference>
<evidence type="ECO:0000256" key="9">
    <source>
        <dbReference type="PIRSR" id="PIRSR611612-52"/>
    </source>
</evidence>
<dbReference type="AlphaFoldDB" id="A0A5R9QAL7"/>
<gene>
    <name evidence="5 14" type="primary">ureC</name>
    <name evidence="14" type="ORF">DN820_18295</name>
</gene>
<sequence length="566" mass="60867">MKISRQAYADMFGPTVGDKVRLADTELWVEVEQDFTTYGDEVKFGGGKVIRDGMGQSQLCAADVVDTVITNALIIDHWGIVKADVGLKDGRIAAIGKAGNPDIQPDVTIAIGGATEVIAGEGMILTAGGIDSHIHFICPQQIEEALMSGTTTMIGGGTGPATGTYATTVTPGPWHMAQMLKAAEAFPMNIGFTGKGNVSLPEPLIEQVRAGAIGLKLHEDWGTTPAAIDNCLEVADRYDIQVAIHTDTLNESGFVETTLGAFKGRTIHTYHTEGAGGGHAPDIIKACGFSNVLPSSTNPTRPFTRNTIDEHLDMLMVCHHLDPSIAEDVAFAESRIRRETIAAEDILHDLGAFSMISSDSQAMGRVGEVITRTWQTADKMKRQRGALPGDGPGNDNFRVKRYIAKYTINPAITHGISHEVGSIEVGKWADLILWRPAFFGVKPTLILKGGVIAASLMGDANASIPTPQPVHYRPMFGSYGGSLHASSFTFISQAAFEAGVPEQLGLKKKIGVVKGCRTVQKKDLIHNDYTPTIDVDPQNYQVKADGQLLWCEPAEVLPMAQRYFLF</sequence>
<dbReference type="InterPro" id="IPR011612">
    <property type="entry name" value="Urease_alpha_N_dom"/>
</dbReference>
<dbReference type="EMBL" id="QLAG01000028">
    <property type="protein sequence ID" value="TLX62040.1"/>
    <property type="molecule type" value="Genomic_DNA"/>
</dbReference>
<evidence type="ECO:0000256" key="4">
    <source>
        <dbReference type="ARBA" id="ARBA00022801"/>
    </source>
</evidence>
<dbReference type="PANTHER" id="PTHR43440:SF1">
    <property type="entry name" value="UREASE"/>
    <property type="match status" value="1"/>
</dbReference>
<feature type="binding site" evidence="5 8">
    <location>
        <position position="271"/>
    </location>
    <ligand>
        <name>Ni(2+)</name>
        <dbReference type="ChEBI" id="CHEBI:49786"/>
        <label>2</label>
    </ligand>
</feature>
<dbReference type="NCBIfam" id="NF009686">
    <property type="entry name" value="PRK13207.1"/>
    <property type="match status" value="1"/>
</dbReference>
<feature type="binding site" evidence="5 8">
    <location>
        <position position="133"/>
    </location>
    <ligand>
        <name>Ni(2+)</name>
        <dbReference type="ChEBI" id="CHEBI:49786"/>
        <label>1</label>
    </ligand>
</feature>
<evidence type="ECO:0000256" key="12">
    <source>
        <dbReference type="RuleBase" id="RU004158"/>
    </source>
</evidence>
<dbReference type="SUPFAM" id="SSF51556">
    <property type="entry name" value="Metallo-dependent hydrolases"/>
    <property type="match status" value="1"/>
</dbReference>
<keyword evidence="15" id="KW-1185">Reference proteome</keyword>
<comment type="cofactor">
    <cofactor evidence="5 8 11">
        <name>Ni cation</name>
        <dbReference type="ChEBI" id="CHEBI:25516"/>
    </cofactor>
    <text evidence="5 8 11">Binds 2 nickel ions per subunit.</text>
</comment>
<dbReference type="NCBIfam" id="NF009685">
    <property type="entry name" value="PRK13206.1"/>
    <property type="match status" value="1"/>
</dbReference>
<keyword evidence="5 10" id="KW-0963">Cytoplasm</keyword>
<dbReference type="Gene3D" id="3.20.20.140">
    <property type="entry name" value="Metal-dependent hydrolases"/>
    <property type="match status" value="1"/>
</dbReference>
<accession>A0A5R9QAL7</accession>
<evidence type="ECO:0000313" key="15">
    <source>
        <dbReference type="Proteomes" id="UP000306753"/>
    </source>
</evidence>
<comment type="PTM">
    <text evidence="7">Carbamylation allows a single lysine to coordinate two nickel ions.</text>
</comment>
<dbReference type="PROSITE" id="PS01120">
    <property type="entry name" value="UREASE_1"/>
    <property type="match status" value="1"/>
</dbReference>
<dbReference type="GO" id="GO:0009039">
    <property type="term" value="F:urease activity"/>
    <property type="evidence" value="ECO:0007669"/>
    <property type="project" value="UniProtKB-UniRule"/>
</dbReference>
<evidence type="ECO:0000256" key="8">
    <source>
        <dbReference type="PIRSR" id="PIRSR611612-51"/>
    </source>
</evidence>
<dbReference type="InterPro" id="IPR032466">
    <property type="entry name" value="Metal_Hydrolase"/>
</dbReference>
<evidence type="ECO:0000256" key="1">
    <source>
        <dbReference type="ARBA" id="ARBA00004897"/>
    </source>
</evidence>
<dbReference type="PRINTS" id="PR01752">
    <property type="entry name" value="UREASE"/>
</dbReference>
<reference evidence="14 15" key="1">
    <citation type="journal article" date="2017" name="Eur. J. Clin. Microbiol. Infect. Dis.">
        <title>Uncommonly isolated clinical Pseudomonas: identification and phylogenetic assignation.</title>
        <authorList>
            <person name="Mulet M."/>
            <person name="Gomila M."/>
            <person name="Ramirez A."/>
            <person name="Cardew S."/>
            <person name="Moore E.R."/>
            <person name="Lalucat J."/>
            <person name="Garcia-Valdes E."/>
        </authorList>
    </citation>
    <scope>NUCLEOTIDE SEQUENCE [LARGE SCALE GENOMIC DNA]</scope>
    <source>
        <strain evidence="14 15">SD129</strain>
    </source>
</reference>
<dbReference type="SUPFAM" id="SSF51338">
    <property type="entry name" value="Composite domain of metallo-dependent hydrolases"/>
    <property type="match status" value="2"/>
</dbReference>
<keyword evidence="4 5" id="KW-0378">Hydrolase</keyword>
<evidence type="ECO:0000256" key="2">
    <source>
        <dbReference type="ARBA" id="ARBA00022596"/>
    </source>
</evidence>
<dbReference type="InterPro" id="IPR017950">
    <property type="entry name" value="Urease_AS"/>
</dbReference>
<dbReference type="HAMAP" id="MF_01953">
    <property type="entry name" value="Urease_alpha"/>
    <property type="match status" value="1"/>
</dbReference>
<comment type="caution">
    <text evidence="14">The sequence shown here is derived from an EMBL/GenBank/DDBJ whole genome shotgun (WGS) entry which is preliminary data.</text>
</comment>
<dbReference type="GO" id="GO:0005737">
    <property type="term" value="C:cytoplasm"/>
    <property type="evidence" value="ECO:0007669"/>
    <property type="project" value="UniProtKB-SubCell"/>
</dbReference>
<dbReference type="RefSeq" id="WP_138412515.1">
    <property type="nucleotide sequence ID" value="NZ_QLAG01000028.1"/>
</dbReference>
<dbReference type="Pfam" id="PF00449">
    <property type="entry name" value="Urease_alpha"/>
    <property type="match status" value="1"/>
</dbReference>
<comment type="pathway">
    <text evidence="1 5">Nitrogen metabolism; urea degradation; CO(2) and NH(3) from urea (urease route): step 1/1.</text>
</comment>
<dbReference type="PROSITE" id="PS00145">
    <property type="entry name" value="UREASE_2"/>
    <property type="match status" value="1"/>
</dbReference>
<dbReference type="GO" id="GO:0043419">
    <property type="term" value="P:urea catabolic process"/>
    <property type="evidence" value="ECO:0007669"/>
    <property type="project" value="UniProtKB-UniRule"/>
</dbReference>
<evidence type="ECO:0000256" key="3">
    <source>
        <dbReference type="ARBA" id="ARBA00022723"/>
    </source>
</evidence>
<dbReference type="NCBIfam" id="TIGR01792">
    <property type="entry name" value="urease_alph"/>
    <property type="match status" value="1"/>
</dbReference>
<dbReference type="CDD" id="cd00375">
    <property type="entry name" value="Urease_alpha"/>
    <property type="match status" value="1"/>
</dbReference>
<feature type="binding site" evidence="5 8">
    <location>
        <position position="245"/>
    </location>
    <ligand>
        <name>Ni(2+)</name>
        <dbReference type="ChEBI" id="CHEBI:49786"/>
        <label>2</label>
    </ligand>
</feature>
<dbReference type="Proteomes" id="UP000306753">
    <property type="component" value="Unassembled WGS sequence"/>
</dbReference>
<comment type="similarity">
    <text evidence="5 12">Belongs to the metallo-dependent hydrolases superfamily. Urease alpha subunit family.</text>
</comment>
<feature type="active site" description="Proton donor" evidence="5 9">
    <location>
        <position position="319"/>
    </location>
</feature>